<keyword evidence="2" id="KW-0274">FAD</keyword>
<keyword evidence="7" id="KW-1185">Reference proteome</keyword>
<evidence type="ECO:0000256" key="3">
    <source>
        <dbReference type="ARBA" id="ARBA00023002"/>
    </source>
</evidence>
<dbReference type="PANTHER" id="PTHR22893:SF91">
    <property type="entry name" value="NADPH DEHYDROGENASE 2-RELATED"/>
    <property type="match status" value="1"/>
</dbReference>
<dbReference type="SUPFAM" id="SSF51905">
    <property type="entry name" value="FAD/NAD(P)-binding domain"/>
    <property type="match status" value="1"/>
</dbReference>
<reference evidence="6 7" key="1">
    <citation type="submission" date="2016-04" db="EMBL/GenBank/DDBJ databases">
        <title>A degradative enzymes factory behind the ericoid mycorrhizal symbiosis.</title>
        <authorList>
            <consortium name="DOE Joint Genome Institute"/>
            <person name="Martino E."/>
            <person name="Morin E."/>
            <person name="Grelet G."/>
            <person name="Kuo A."/>
            <person name="Kohler A."/>
            <person name="Daghino S."/>
            <person name="Barry K."/>
            <person name="Choi C."/>
            <person name="Cichocki N."/>
            <person name="Clum A."/>
            <person name="Copeland A."/>
            <person name="Hainaut M."/>
            <person name="Haridas S."/>
            <person name="Labutti K."/>
            <person name="Lindquist E."/>
            <person name="Lipzen A."/>
            <person name="Khouja H.-R."/>
            <person name="Murat C."/>
            <person name="Ohm R."/>
            <person name="Olson A."/>
            <person name="Spatafora J."/>
            <person name="Veneault-Fourrey C."/>
            <person name="Henrissat B."/>
            <person name="Grigoriev I."/>
            <person name="Martin F."/>
            <person name="Perotto S."/>
        </authorList>
    </citation>
    <scope>NUCLEOTIDE SEQUENCE [LARGE SCALE GENOMIC DNA]</scope>
    <source>
        <strain evidence="6 7">F</strain>
    </source>
</reference>
<dbReference type="Proteomes" id="UP000235786">
    <property type="component" value="Unassembled WGS sequence"/>
</dbReference>
<dbReference type="InterPro" id="IPR023753">
    <property type="entry name" value="FAD/NAD-binding_dom"/>
</dbReference>
<dbReference type="GO" id="GO:0004499">
    <property type="term" value="F:N,N-dimethylaniline monooxygenase activity"/>
    <property type="evidence" value="ECO:0007669"/>
    <property type="project" value="InterPro"/>
</dbReference>
<name>A0A2J6QUA9_HYAVF</name>
<accession>A0A2J6QUA9</accession>
<protein>
    <submittedName>
        <fullName evidence="6">FMN-linked oxidoreductase</fullName>
    </submittedName>
</protein>
<sequence length="915" mass="100584">MSDIAALVAQANARGSTSAFADMLVEAKLPTDVDRAKAKIFQPLRLGSLSLQHRIVHPGLGRSRSDFGAESPLAAKYFAQRTTPGSLVISQATGVSADAVAWQWAASLYNDTQQAALVPVIQAVHDRGGFWFQQLFHVGRCTTPALVKLSRERAGLSPPEYGFRPMSSSAVAETGLNTHSGEVPGVPHALTIEEIKIVQEDFKKAAQRAVAAGADGIEILGGNGWLIDQFLHDNINIRTDEYGQTIENRSRFALEVVEAIAEVVGYQRIGIRLSPFSYFHETDGSQPLEQILHLCHHLVLRGIAYLHIARGPVTRNLSIEQNIHRLTSKGIAREDISLRPFRRLLSSIHSADPQSSLPILIGNGGYDEVSGILAVEEGLADAVSFGRRFISNPDLVARVRLGYPLTPDDPSTFYTHGAKGYTTYPTYSPKEDIISEKSAAILRKSELNPPSSPTTLQVKKRVAIIGAGVSGIASAAALGRVGGFEIRIFESRGVPGGSWVPDISSSSKSQFPNADSERLIKTNKSGASFSEISGATQEHFFSSPLYPNLRAKIPYKVLGGGSVFELHTQDPNTLFQTGEEISATVENKAHQFDHLIEYHTTVENCEKTPDGRLQLTLRKTNPIGTDNWTDEQFDHLIIATGHISVPRIPLIPGLDQWARGLRHSATWHSGEEFRDQKILIVGSGDSAIDLSLASLPFVKSPIYVSERTPHPQFPNVFSRSSVEVVPAISHLTVDTIHLADGRSLIDIDTIVFATGYLRTYPFLSSKIRPPPVDGYRIPGLYQYIFDIHNPEAIAFNGVVDGALSWLTWEKSAFLIALLWSGKIHLPPKELQEAWESRRLAETGDRKFHVLRDIADTVVYFDELNELGAEYLHTDAEDDLLLRSFDFKLVLEWLRSRVQLAKSYGIKDEVSINGSA</sequence>
<dbReference type="EMBL" id="KZ613971">
    <property type="protein sequence ID" value="PMD29847.1"/>
    <property type="molecule type" value="Genomic_DNA"/>
</dbReference>
<evidence type="ECO:0000259" key="4">
    <source>
        <dbReference type="Pfam" id="PF00724"/>
    </source>
</evidence>
<dbReference type="InterPro" id="IPR020946">
    <property type="entry name" value="Flavin_mOase-like"/>
</dbReference>
<evidence type="ECO:0000313" key="7">
    <source>
        <dbReference type="Proteomes" id="UP000235786"/>
    </source>
</evidence>
<dbReference type="InterPro" id="IPR001155">
    <property type="entry name" value="OxRdtase_FMN_N"/>
</dbReference>
<dbReference type="AlphaFoldDB" id="A0A2J6QUA9"/>
<feature type="domain" description="FAD/NAD(P)-binding" evidence="5">
    <location>
        <begin position="461"/>
        <end position="712"/>
    </location>
</feature>
<dbReference type="OrthoDB" id="66881at2759"/>
<proteinExistence type="predicted"/>
<dbReference type="GO" id="GO:0050661">
    <property type="term" value="F:NADP binding"/>
    <property type="evidence" value="ECO:0007669"/>
    <property type="project" value="InterPro"/>
</dbReference>
<evidence type="ECO:0000256" key="2">
    <source>
        <dbReference type="ARBA" id="ARBA00022827"/>
    </source>
</evidence>
<dbReference type="Gene3D" id="3.50.50.60">
    <property type="entry name" value="FAD/NAD(P)-binding domain"/>
    <property type="match status" value="2"/>
</dbReference>
<dbReference type="Gene3D" id="3.20.20.70">
    <property type="entry name" value="Aldolase class I"/>
    <property type="match status" value="1"/>
</dbReference>
<evidence type="ECO:0000256" key="1">
    <source>
        <dbReference type="ARBA" id="ARBA00022630"/>
    </source>
</evidence>
<dbReference type="PANTHER" id="PTHR22893">
    <property type="entry name" value="NADH OXIDOREDUCTASE-RELATED"/>
    <property type="match status" value="1"/>
</dbReference>
<dbReference type="SUPFAM" id="SSF51395">
    <property type="entry name" value="FMN-linked oxidoreductases"/>
    <property type="match status" value="1"/>
</dbReference>
<keyword evidence="1" id="KW-0285">Flavoprotein</keyword>
<feature type="domain" description="NADH:flavin oxidoreductase/NADH oxidase N-terminal" evidence="4">
    <location>
        <begin position="39"/>
        <end position="403"/>
    </location>
</feature>
<gene>
    <name evidence="6" type="ORF">L207DRAFT_559369</name>
</gene>
<dbReference type="InterPro" id="IPR036188">
    <property type="entry name" value="FAD/NAD-bd_sf"/>
</dbReference>
<evidence type="ECO:0000259" key="5">
    <source>
        <dbReference type="Pfam" id="PF07992"/>
    </source>
</evidence>
<evidence type="ECO:0000313" key="6">
    <source>
        <dbReference type="EMBL" id="PMD29847.1"/>
    </source>
</evidence>
<dbReference type="InterPro" id="IPR045247">
    <property type="entry name" value="Oye-like"/>
</dbReference>
<dbReference type="Pfam" id="PF00724">
    <property type="entry name" value="Oxidored_FMN"/>
    <property type="match status" value="1"/>
</dbReference>
<dbReference type="Pfam" id="PF07992">
    <property type="entry name" value="Pyr_redox_2"/>
    <property type="match status" value="1"/>
</dbReference>
<dbReference type="InterPro" id="IPR013785">
    <property type="entry name" value="Aldolase_TIM"/>
</dbReference>
<keyword evidence="3" id="KW-0560">Oxidoreductase</keyword>
<organism evidence="6 7">
    <name type="scientific">Hyaloscypha variabilis (strain UAMH 11265 / GT02V1 / F)</name>
    <name type="common">Meliniomyces variabilis</name>
    <dbReference type="NCBI Taxonomy" id="1149755"/>
    <lineage>
        <taxon>Eukaryota</taxon>
        <taxon>Fungi</taxon>
        <taxon>Dikarya</taxon>
        <taxon>Ascomycota</taxon>
        <taxon>Pezizomycotina</taxon>
        <taxon>Leotiomycetes</taxon>
        <taxon>Helotiales</taxon>
        <taxon>Hyaloscyphaceae</taxon>
        <taxon>Hyaloscypha</taxon>
        <taxon>Hyaloscypha variabilis</taxon>
    </lineage>
</organism>
<dbReference type="Pfam" id="PF00743">
    <property type="entry name" value="FMO-like"/>
    <property type="match status" value="1"/>
</dbReference>
<dbReference type="GO" id="GO:0010181">
    <property type="term" value="F:FMN binding"/>
    <property type="evidence" value="ECO:0007669"/>
    <property type="project" value="InterPro"/>
</dbReference>
<dbReference type="GO" id="GO:0050660">
    <property type="term" value="F:flavin adenine dinucleotide binding"/>
    <property type="evidence" value="ECO:0007669"/>
    <property type="project" value="InterPro"/>
</dbReference>